<dbReference type="GO" id="GO:0009279">
    <property type="term" value="C:cell outer membrane"/>
    <property type="evidence" value="ECO:0007669"/>
    <property type="project" value="UniProtKB-SubCell"/>
</dbReference>
<dbReference type="EMBL" id="CADCVZ010000028">
    <property type="protein sequence ID" value="CAA9507939.1"/>
    <property type="molecule type" value="Genomic_DNA"/>
</dbReference>
<feature type="domain" description="TonB-dependent receptor-like beta-barrel" evidence="12">
    <location>
        <begin position="460"/>
        <end position="1009"/>
    </location>
</feature>
<evidence type="ECO:0000256" key="6">
    <source>
        <dbReference type="ARBA" id="ARBA00023136"/>
    </source>
</evidence>
<evidence type="ECO:0000256" key="1">
    <source>
        <dbReference type="ARBA" id="ARBA00004571"/>
    </source>
</evidence>
<gene>
    <name evidence="14" type="ORF">AVDCRST_MAG09-1178</name>
</gene>
<feature type="signal peptide" evidence="11">
    <location>
        <begin position="1"/>
        <end position="29"/>
    </location>
</feature>
<name>A0A6J4SXW2_9SPHN</name>
<comment type="similarity">
    <text evidence="8 9">Belongs to the TonB-dependent receptor family.</text>
</comment>
<dbReference type="Gene3D" id="2.40.170.20">
    <property type="entry name" value="TonB-dependent receptor, beta-barrel domain"/>
    <property type="match status" value="1"/>
</dbReference>
<feature type="domain" description="TonB-dependent receptor plug" evidence="13">
    <location>
        <begin position="101"/>
        <end position="215"/>
    </location>
</feature>
<dbReference type="InterPro" id="IPR012910">
    <property type="entry name" value="Plug_dom"/>
</dbReference>
<keyword evidence="7 8" id="KW-0998">Cell outer membrane</keyword>
<dbReference type="Pfam" id="PF00593">
    <property type="entry name" value="TonB_dep_Rec_b-barrel"/>
    <property type="match status" value="1"/>
</dbReference>
<keyword evidence="14" id="KW-0675">Receptor</keyword>
<sequence length="1050" mass="111729">METSFKFMSLASVAPLALGVASLSTPAAAQTLGTQSDQAQTQDCPQRDANGQCVGATADVPAPAEAGQTEETRAAAGQATSTEQGDEIIVTGSRIASPTITSVQPVQVVSDVQIDQAGVSNVQDILLENPVFGTPTLARTNTAFLTSGTGVATVDLRNLGSDRTLVLVNSRRVVAGLPGSATVDLNVIPQQFIQRIDILTGGASSLYGSDAVAGVVNFIYKDDFQGVEANAQFDITERGDTPGRQANVTVGGNFADDRGNVMAHIGYTKQGQLLSRQRRNTRIDDLDTFFNITGDPDDYGVPAEGRFSGLPPQGVFTAGGCQFTFGPGNVLERGFSQNGGTITPGQAAACGVAPGTALDARGFNRQNFRTIAVPVERYLFAARMHYDLADDGVRFIGEATYSNTSARRNIEPFGFTSAGSTGAFPGTGGQAPIETRVPVAGAPGTFEIVRNPFVPDEIFNAATDTNGDGLRDIGFSRRLLEFGNRRSETTRDFYRFVTGFEGDLFSDRFRWDATYNFGRTIENQSGNGQINTVNFRNAFSAIPGTDGPVCADPQARAQGCVPVNIFGQGTISQAALDYLEAEQTFQTRITQQVLQANLSGSLFELPAGPLGIAVGGEYRKESSSENNDALTNQGLNAGNALPDTSGSFNVKEAYGEVNVPILADRTFFNQLNLRLSGRVSDYSTVGTVYSYSGGVEWSPVRDIRLSGTYARAVRAPNVGELFTGPSQTFPSVIDPCIGVTLTTGGTLGTQCRAAPGVLANIAANNGVFTVSQSDRQGVSGFNSGNPNLNEEKSDSYTASVTINPRSIDVLRNTVLRVDYFNIKIEDVISAPPRAFILTQCYVQGDPLYCSFIQRRATATAVNNAGTLEFVNAASVNAGEFATKGLDFTLTQRLPLGGLGVPGVVNARLAYTHVLDGYLIPLPGAEKDVFAGEIGAAKNRFTANVGYSVDRFNLNLTGTYIGKSREDDQTLAAFDLEPDAIKIPAQFYLDAQASFKAADQYEFYVGADNLLDNNPPNILTGSPFNTTGTDTNAGTYDVFGRRYYAGVRFRF</sequence>
<evidence type="ECO:0000256" key="4">
    <source>
        <dbReference type="ARBA" id="ARBA00022692"/>
    </source>
</evidence>
<reference evidence="14" key="1">
    <citation type="submission" date="2020-02" db="EMBL/GenBank/DDBJ databases">
        <authorList>
            <person name="Meier V. D."/>
        </authorList>
    </citation>
    <scope>NUCLEOTIDE SEQUENCE</scope>
    <source>
        <strain evidence="14">AVDCRST_MAG09</strain>
    </source>
</reference>
<dbReference type="InterPro" id="IPR036942">
    <property type="entry name" value="Beta-barrel_TonB_sf"/>
</dbReference>
<feature type="chain" id="PRO_5026815137" evidence="11">
    <location>
        <begin position="30"/>
        <end position="1050"/>
    </location>
</feature>
<comment type="subcellular location">
    <subcellularLocation>
        <location evidence="1 8">Cell outer membrane</location>
        <topology evidence="1 8">Multi-pass membrane protein</topology>
    </subcellularLocation>
</comment>
<feature type="region of interest" description="Disordered" evidence="10">
    <location>
        <begin position="62"/>
        <end position="84"/>
    </location>
</feature>
<keyword evidence="11" id="KW-0732">Signal</keyword>
<keyword evidence="6 8" id="KW-0472">Membrane</keyword>
<evidence type="ECO:0000313" key="14">
    <source>
        <dbReference type="EMBL" id="CAA9507939.1"/>
    </source>
</evidence>
<dbReference type="Pfam" id="PF07715">
    <property type="entry name" value="Plug"/>
    <property type="match status" value="1"/>
</dbReference>
<keyword evidence="4 8" id="KW-0812">Transmembrane</keyword>
<evidence type="ECO:0000256" key="7">
    <source>
        <dbReference type="ARBA" id="ARBA00023237"/>
    </source>
</evidence>
<dbReference type="PANTHER" id="PTHR47234">
    <property type="match status" value="1"/>
</dbReference>
<dbReference type="PANTHER" id="PTHR47234:SF2">
    <property type="entry name" value="TONB-DEPENDENT RECEPTOR"/>
    <property type="match status" value="1"/>
</dbReference>
<dbReference type="InterPro" id="IPR037066">
    <property type="entry name" value="Plug_dom_sf"/>
</dbReference>
<dbReference type="InterPro" id="IPR000531">
    <property type="entry name" value="Beta-barrel_TonB"/>
</dbReference>
<evidence type="ECO:0000256" key="2">
    <source>
        <dbReference type="ARBA" id="ARBA00022448"/>
    </source>
</evidence>
<proteinExistence type="inferred from homology"/>
<evidence type="ECO:0000259" key="12">
    <source>
        <dbReference type="Pfam" id="PF00593"/>
    </source>
</evidence>
<evidence type="ECO:0000256" key="9">
    <source>
        <dbReference type="RuleBase" id="RU003357"/>
    </source>
</evidence>
<evidence type="ECO:0000259" key="13">
    <source>
        <dbReference type="Pfam" id="PF07715"/>
    </source>
</evidence>
<keyword evidence="2 8" id="KW-0813">Transport</keyword>
<dbReference type="AlphaFoldDB" id="A0A6J4SXW2"/>
<dbReference type="InterPro" id="IPR039426">
    <property type="entry name" value="TonB-dep_rcpt-like"/>
</dbReference>
<protein>
    <submittedName>
        <fullName evidence="14">TonB-dependent receptor</fullName>
    </submittedName>
</protein>
<keyword evidence="3 8" id="KW-1134">Transmembrane beta strand</keyword>
<evidence type="ECO:0000256" key="10">
    <source>
        <dbReference type="SAM" id="MobiDB-lite"/>
    </source>
</evidence>
<evidence type="ECO:0000256" key="8">
    <source>
        <dbReference type="PROSITE-ProRule" id="PRU01360"/>
    </source>
</evidence>
<dbReference type="SUPFAM" id="SSF56935">
    <property type="entry name" value="Porins"/>
    <property type="match status" value="1"/>
</dbReference>
<evidence type="ECO:0000256" key="3">
    <source>
        <dbReference type="ARBA" id="ARBA00022452"/>
    </source>
</evidence>
<dbReference type="PROSITE" id="PS52016">
    <property type="entry name" value="TONB_DEPENDENT_REC_3"/>
    <property type="match status" value="1"/>
</dbReference>
<keyword evidence="5 9" id="KW-0798">TonB box</keyword>
<evidence type="ECO:0000256" key="11">
    <source>
        <dbReference type="SAM" id="SignalP"/>
    </source>
</evidence>
<evidence type="ECO:0000256" key="5">
    <source>
        <dbReference type="ARBA" id="ARBA00023077"/>
    </source>
</evidence>
<dbReference type="Gene3D" id="2.170.130.10">
    <property type="entry name" value="TonB-dependent receptor, plug domain"/>
    <property type="match status" value="1"/>
</dbReference>
<accession>A0A6J4SXW2</accession>
<organism evidence="14">
    <name type="scientific">uncultured Sphingomonas sp</name>
    <dbReference type="NCBI Taxonomy" id="158754"/>
    <lineage>
        <taxon>Bacteria</taxon>
        <taxon>Pseudomonadati</taxon>
        <taxon>Pseudomonadota</taxon>
        <taxon>Alphaproteobacteria</taxon>
        <taxon>Sphingomonadales</taxon>
        <taxon>Sphingomonadaceae</taxon>
        <taxon>Sphingomonas</taxon>
        <taxon>environmental samples</taxon>
    </lineage>
</organism>